<keyword evidence="3" id="KW-1185">Reference proteome</keyword>
<organism evidence="2 3">
    <name type="scientific">Fasciola gigantica</name>
    <name type="common">Giant liver fluke</name>
    <dbReference type="NCBI Taxonomy" id="46835"/>
    <lineage>
        <taxon>Eukaryota</taxon>
        <taxon>Metazoa</taxon>
        <taxon>Spiralia</taxon>
        <taxon>Lophotrochozoa</taxon>
        <taxon>Platyhelminthes</taxon>
        <taxon>Trematoda</taxon>
        <taxon>Digenea</taxon>
        <taxon>Plagiorchiida</taxon>
        <taxon>Echinostomata</taxon>
        <taxon>Echinostomatoidea</taxon>
        <taxon>Fasciolidae</taxon>
        <taxon>Fasciola</taxon>
    </lineage>
</organism>
<dbReference type="OrthoDB" id="6278285at2759"/>
<dbReference type="Proteomes" id="UP000316759">
    <property type="component" value="Unassembled WGS sequence"/>
</dbReference>
<feature type="non-terminal residue" evidence="2">
    <location>
        <position position="1"/>
    </location>
</feature>
<name>A0A504YJH4_FASGI</name>
<evidence type="ECO:0000313" key="2">
    <source>
        <dbReference type="EMBL" id="TPP61424.1"/>
    </source>
</evidence>
<dbReference type="AlphaFoldDB" id="A0A504YJH4"/>
<feature type="region of interest" description="Disordered" evidence="1">
    <location>
        <begin position="1"/>
        <end position="26"/>
    </location>
</feature>
<protein>
    <submittedName>
        <fullName evidence="2">Uncharacterized protein</fullName>
    </submittedName>
</protein>
<evidence type="ECO:0000256" key="1">
    <source>
        <dbReference type="SAM" id="MobiDB-lite"/>
    </source>
</evidence>
<accession>A0A504YJH4</accession>
<sequence length="150" mass="16972">ASSKSTPELSTSSLNERNIATPLDPDPATVYTLEPPTGLLRLPVSCPNGDRSSLIRSLVDAEQQRVQFAQDALENTVGQKLDPWFIGLRYLQLIEQCTEQSGDFLAAYEARQQAFFTLTREWDEYHAMEKKSSSRDRKEHIDLLRSIQVS</sequence>
<comment type="caution">
    <text evidence="2">The sequence shown here is derived from an EMBL/GenBank/DDBJ whole genome shotgun (WGS) entry which is preliminary data.</text>
</comment>
<dbReference type="EMBL" id="SUNJ01008177">
    <property type="protein sequence ID" value="TPP61424.1"/>
    <property type="molecule type" value="Genomic_DNA"/>
</dbReference>
<evidence type="ECO:0000313" key="3">
    <source>
        <dbReference type="Proteomes" id="UP000316759"/>
    </source>
</evidence>
<reference evidence="2 3" key="1">
    <citation type="submission" date="2019-04" db="EMBL/GenBank/DDBJ databases">
        <title>Annotation for the trematode Fasciola gigantica.</title>
        <authorList>
            <person name="Choi Y.-J."/>
        </authorList>
    </citation>
    <scope>NUCLEOTIDE SEQUENCE [LARGE SCALE GENOMIC DNA]</scope>
    <source>
        <strain evidence="2">Uganda_cow_1</strain>
    </source>
</reference>
<proteinExistence type="predicted"/>
<gene>
    <name evidence="2" type="ORF">FGIG_12383</name>
</gene>
<feature type="compositionally biased region" description="Low complexity" evidence="1">
    <location>
        <begin position="1"/>
        <end position="14"/>
    </location>
</feature>